<keyword evidence="2" id="KW-1185">Reference proteome</keyword>
<sequence length="172" mass="20246">MINMKEIEVIQLEDDSQLKTEVIFARPEQSANVLFNFMSKLDYLKTILLNKAVIPRYYEETVEYLDIEGLKRIAFPMTCFCDIHLNKLVPHMEFYGSFGIGLNKEWGINEGIQPIHYINNFSYLRNDFSSIFSNSLSTSDEEREYIQSYNNYLLINLVFMKPLDGIMLRNEK</sequence>
<dbReference type="OrthoDB" id="680500at2"/>
<organism evidence="1 2">
    <name type="scientific">Paenibacillus antarcticus</name>
    <dbReference type="NCBI Taxonomy" id="253703"/>
    <lineage>
        <taxon>Bacteria</taxon>
        <taxon>Bacillati</taxon>
        <taxon>Bacillota</taxon>
        <taxon>Bacilli</taxon>
        <taxon>Bacillales</taxon>
        <taxon>Paenibacillaceae</taxon>
        <taxon>Paenibacillus</taxon>
    </lineage>
</organism>
<comment type="caution">
    <text evidence="1">The sequence shown here is derived from an EMBL/GenBank/DDBJ whole genome shotgun (WGS) entry which is preliminary data.</text>
</comment>
<protein>
    <submittedName>
        <fullName evidence="1">Uncharacterized protein</fullName>
    </submittedName>
</protein>
<dbReference type="Proteomes" id="UP000077355">
    <property type="component" value="Unassembled WGS sequence"/>
</dbReference>
<dbReference type="EMBL" id="LVJI01000048">
    <property type="protein sequence ID" value="OAB41206.1"/>
    <property type="molecule type" value="Genomic_DNA"/>
</dbReference>
<evidence type="ECO:0000313" key="1">
    <source>
        <dbReference type="EMBL" id="OAB41206.1"/>
    </source>
</evidence>
<proteinExistence type="predicted"/>
<reference evidence="1 2" key="1">
    <citation type="submission" date="2016-03" db="EMBL/GenBank/DDBJ databases">
        <title>Draft genome sequence of Paenibacillus antarcticus CECT 5836.</title>
        <authorList>
            <person name="Shin S.-K."/>
            <person name="Yi H."/>
        </authorList>
    </citation>
    <scope>NUCLEOTIDE SEQUENCE [LARGE SCALE GENOMIC DNA]</scope>
    <source>
        <strain evidence="1 2">CECT 5836</strain>
    </source>
</reference>
<evidence type="ECO:0000313" key="2">
    <source>
        <dbReference type="Proteomes" id="UP000077355"/>
    </source>
</evidence>
<gene>
    <name evidence="1" type="ORF">PBAT_21880</name>
</gene>
<dbReference type="AlphaFoldDB" id="A0A168JWM4"/>
<accession>A0A168JWM4</accession>
<dbReference type="Pfam" id="PF10899">
    <property type="entry name" value="AbiGi"/>
    <property type="match status" value="1"/>
</dbReference>
<name>A0A168JWM4_9BACL</name>
<dbReference type="InterPro" id="IPR021223">
    <property type="entry name" value="AbiGi"/>
</dbReference>